<name>A0A4S8LSV9_DENBC</name>
<reference evidence="2 3" key="1">
    <citation type="journal article" date="2019" name="Nat. Ecol. Evol.">
        <title>Megaphylogeny resolves global patterns of mushroom evolution.</title>
        <authorList>
            <person name="Varga T."/>
            <person name="Krizsan K."/>
            <person name="Foldi C."/>
            <person name="Dima B."/>
            <person name="Sanchez-Garcia M."/>
            <person name="Sanchez-Ramirez S."/>
            <person name="Szollosi G.J."/>
            <person name="Szarkandi J.G."/>
            <person name="Papp V."/>
            <person name="Albert L."/>
            <person name="Andreopoulos W."/>
            <person name="Angelini C."/>
            <person name="Antonin V."/>
            <person name="Barry K.W."/>
            <person name="Bougher N.L."/>
            <person name="Buchanan P."/>
            <person name="Buyck B."/>
            <person name="Bense V."/>
            <person name="Catcheside P."/>
            <person name="Chovatia M."/>
            <person name="Cooper J."/>
            <person name="Damon W."/>
            <person name="Desjardin D."/>
            <person name="Finy P."/>
            <person name="Geml J."/>
            <person name="Haridas S."/>
            <person name="Hughes K."/>
            <person name="Justo A."/>
            <person name="Karasinski D."/>
            <person name="Kautmanova I."/>
            <person name="Kiss B."/>
            <person name="Kocsube S."/>
            <person name="Kotiranta H."/>
            <person name="LaButti K.M."/>
            <person name="Lechner B.E."/>
            <person name="Liimatainen K."/>
            <person name="Lipzen A."/>
            <person name="Lukacs Z."/>
            <person name="Mihaltcheva S."/>
            <person name="Morgado L.N."/>
            <person name="Niskanen T."/>
            <person name="Noordeloos M.E."/>
            <person name="Ohm R.A."/>
            <person name="Ortiz-Santana B."/>
            <person name="Ovrebo C."/>
            <person name="Racz N."/>
            <person name="Riley R."/>
            <person name="Savchenko A."/>
            <person name="Shiryaev A."/>
            <person name="Soop K."/>
            <person name="Spirin V."/>
            <person name="Szebenyi C."/>
            <person name="Tomsovsky M."/>
            <person name="Tulloss R.E."/>
            <person name="Uehling J."/>
            <person name="Grigoriev I.V."/>
            <person name="Vagvolgyi C."/>
            <person name="Papp T."/>
            <person name="Martin F.M."/>
            <person name="Miettinen O."/>
            <person name="Hibbett D.S."/>
            <person name="Nagy L.G."/>
        </authorList>
    </citation>
    <scope>NUCLEOTIDE SEQUENCE [LARGE SCALE GENOMIC DNA]</scope>
    <source>
        <strain evidence="2 3">CBS 962.96</strain>
    </source>
</reference>
<organism evidence="2 3">
    <name type="scientific">Dendrothele bispora (strain CBS 962.96)</name>
    <dbReference type="NCBI Taxonomy" id="1314807"/>
    <lineage>
        <taxon>Eukaryota</taxon>
        <taxon>Fungi</taxon>
        <taxon>Dikarya</taxon>
        <taxon>Basidiomycota</taxon>
        <taxon>Agaricomycotina</taxon>
        <taxon>Agaricomycetes</taxon>
        <taxon>Agaricomycetidae</taxon>
        <taxon>Agaricales</taxon>
        <taxon>Agaricales incertae sedis</taxon>
        <taxon>Dendrothele</taxon>
    </lineage>
</organism>
<keyword evidence="1" id="KW-0472">Membrane</keyword>
<evidence type="ECO:0000313" key="3">
    <source>
        <dbReference type="Proteomes" id="UP000297245"/>
    </source>
</evidence>
<keyword evidence="1" id="KW-0812">Transmembrane</keyword>
<protein>
    <submittedName>
        <fullName evidence="2">Uncharacterized protein</fullName>
    </submittedName>
</protein>
<evidence type="ECO:0000313" key="2">
    <source>
        <dbReference type="EMBL" id="THU92606.1"/>
    </source>
</evidence>
<dbReference type="AlphaFoldDB" id="A0A4S8LSV9"/>
<keyword evidence="3" id="KW-1185">Reference proteome</keyword>
<accession>A0A4S8LSV9</accession>
<feature type="transmembrane region" description="Helical" evidence="1">
    <location>
        <begin position="56"/>
        <end position="76"/>
    </location>
</feature>
<keyword evidence="1" id="KW-1133">Transmembrane helix</keyword>
<dbReference type="EMBL" id="ML179274">
    <property type="protein sequence ID" value="THU92606.1"/>
    <property type="molecule type" value="Genomic_DNA"/>
</dbReference>
<evidence type="ECO:0000256" key="1">
    <source>
        <dbReference type="SAM" id="Phobius"/>
    </source>
</evidence>
<proteinExistence type="predicted"/>
<sequence length="93" mass="10115">MVFWTNGGPGCLSAIGLFVELDHDGCSAILVPNSIPDPGTRTRTPFSLINLSELGFRAQITGSTLSVVITYQLYIFQRPRSITRNFSSGTGYD</sequence>
<gene>
    <name evidence="2" type="ORF">K435DRAFT_208918</name>
</gene>
<dbReference type="Proteomes" id="UP000297245">
    <property type="component" value="Unassembled WGS sequence"/>
</dbReference>